<sequence length="299" mass="32811">MAMRTEPERPAGRPSRVHALAPGRGQWEQWPSGHPRRGGAPGLGSRATWRRRALRVRRSSAPSATGRLVSTRCSGNMGFGIQHDGEYRKYEGNGHEIIGTRGGEQFIESFESIADQEKVEAQPNFYIVSIPDMTNSTITNEDSGINDSGAGGEKLRYSFRLQDLSQNVKILIGDYMGVKEGAGKDVEATRSEQGVDGGSIELGGEEEEEETEESVEESESGAEMGVNPLDYVFDQMSRSPEGMNMDHLCREARAEGLKGSIVVTAVSEWVREGVMRVDGPRVQWAPQHKQWAASLMKLG</sequence>
<name>A0A7S1RN36_ALECA</name>
<accession>A0A7S1RN36</accession>
<proteinExistence type="predicted"/>
<feature type="region of interest" description="Disordered" evidence="1">
    <location>
        <begin position="185"/>
        <end position="222"/>
    </location>
</feature>
<dbReference type="AlphaFoldDB" id="A0A7S1RN36"/>
<feature type="region of interest" description="Disordered" evidence="1">
    <location>
        <begin position="1"/>
        <end position="47"/>
    </location>
</feature>
<evidence type="ECO:0000256" key="1">
    <source>
        <dbReference type="SAM" id="MobiDB-lite"/>
    </source>
</evidence>
<feature type="compositionally biased region" description="Basic and acidic residues" evidence="1">
    <location>
        <begin position="1"/>
        <end position="11"/>
    </location>
</feature>
<reference evidence="2" key="1">
    <citation type="submission" date="2021-01" db="EMBL/GenBank/DDBJ databases">
        <authorList>
            <person name="Corre E."/>
            <person name="Pelletier E."/>
            <person name="Niang G."/>
            <person name="Scheremetjew M."/>
            <person name="Finn R."/>
            <person name="Kale V."/>
            <person name="Holt S."/>
            <person name="Cochrane G."/>
            <person name="Meng A."/>
            <person name="Brown T."/>
            <person name="Cohen L."/>
        </authorList>
    </citation>
    <scope>NUCLEOTIDE SEQUENCE</scope>
    <source>
        <strain evidence="2">OF101</strain>
    </source>
</reference>
<evidence type="ECO:0000313" key="2">
    <source>
        <dbReference type="EMBL" id="CAD9170629.1"/>
    </source>
</evidence>
<organism evidence="2">
    <name type="scientific">Alexandrium catenella</name>
    <name type="common">Red tide dinoflagellate</name>
    <name type="synonym">Gonyaulax catenella</name>
    <dbReference type="NCBI Taxonomy" id="2925"/>
    <lineage>
        <taxon>Eukaryota</taxon>
        <taxon>Sar</taxon>
        <taxon>Alveolata</taxon>
        <taxon>Dinophyceae</taxon>
        <taxon>Gonyaulacales</taxon>
        <taxon>Pyrocystaceae</taxon>
        <taxon>Alexandrium</taxon>
    </lineage>
</organism>
<dbReference type="EMBL" id="HBGE01079294">
    <property type="protein sequence ID" value="CAD9170629.1"/>
    <property type="molecule type" value="Transcribed_RNA"/>
</dbReference>
<protein>
    <submittedName>
        <fullName evidence="2">Uncharacterized protein</fullName>
    </submittedName>
</protein>
<gene>
    <name evidence="2" type="ORF">ACAT0790_LOCUS47398</name>
</gene>
<feature type="compositionally biased region" description="Acidic residues" evidence="1">
    <location>
        <begin position="203"/>
        <end position="220"/>
    </location>
</feature>